<keyword evidence="2" id="KW-1185">Reference proteome</keyword>
<proteinExistence type="predicted"/>
<sequence length="158" mass="17616">MNRDKISAFTLKIASSNGCGLISILYDIYEEYETDALENFEAGQVTEAIAALKKCAEVVSHLQKDLNFEYKVSGNLYALYDYVQRNVSKSIYKANTDGLLEAKKVMDELGDAFDQLAKEDTSAPIMQNTQRVMAGITYGKNSLNESVMGNQARRGFWA</sequence>
<organism evidence="1 2">
    <name type="scientific">Pseudobutyrivibrio ruminis</name>
    <dbReference type="NCBI Taxonomy" id="46206"/>
    <lineage>
        <taxon>Bacteria</taxon>
        <taxon>Bacillati</taxon>
        <taxon>Bacillota</taxon>
        <taxon>Clostridia</taxon>
        <taxon>Lachnospirales</taxon>
        <taxon>Lachnospiraceae</taxon>
        <taxon>Pseudobutyrivibrio</taxon>
    </lineage>
</organism>
<dbReference type="CDD" id="cd16098">
    <property type="entry name" value="FliS"/>
    <property type="match status" value="1"/>
</dbReference>
<reference evidence="2" key="1">
    <citation type="submission" date="2016-10" db="EMBL/GenBank/DDBJ databases">
        <authorList>
            <person name="Varghese N."/>
            <person name="Submissions S."/>
        </authorList>
    </citation>
    <scope>NUCLEOTIDE SEQUENCE [LARGE SCALE GENOMIC DNA]</scope>
    <source>
        <strain evidence="2">ACV-9</strain>
    </source>
</reference>
<dbReference type="Proteomes" id="UP000182321">
    <property type="component" value="Unassembled WGS sequence"/>
</dbReference>
<dbReference type="Pfam" id="PF02561">
    <property type="entry name" value="FliS"/>
    <property type="match status" value="1"/>
</dbReference>
<evidence type="ECO:0000313" key="2">
    <source>
        <dbReference type="Proteomes" id="UP000182321"/>
    </source>
</evidence>
<dbReference type="SUPFAM" id="SSF101116">
    <property type="entry name" value="Flagellar export chaperone FliS"/>
    <property type="match status" value="1"/>
</dbReference>
<dbReference type="InterPro" id="IPR036584">
    <property type="entry name" value="FliS_sf"/>
</dbReference>
<dbReference type="AlphaFoldDB" id="A0A1H7KEI0"/>
<keyword evidence="1" id="KW-0966">Cell projection</keyword>
<gene>
    <name evidence="1" type="ORF">SAMN02910377_02002</name>
</gene>
<dbReference type="GO" id="GO:0044780">
    <property type="term" value="P:bacterial-type flagellum assembly"/>
    <property type="evidence" value="ECO:0007669"/>
    <property type="project" value="InterPro"/>
</dbReference>
<dbReference type="EMBL" id="FNZX01000012">
    <property type="protein sequence ID" value="SEK84900.1"/>
    <property type="molecule type" value="Genomic_DNA"/>
</dbReference>
<dbReference type="RefSeq" id="WP_074791515.1">
    <property type="nucleotide sequence ID" value="NZ_FNZX01000012.1"/>
</dbReference>
<dbReference type="Gene3D" id="1.20.120.340">
    <property type="entry name" value="Flagellar protein FliS"/>
    <property type="match status" value="1"/>
</dbReference>
<accession>A0A1H7KEI0</accession>
<protein>
    <submittedName>
        <fullName evidence="1">Flagellar protein FliS</fullName>
    </submittedName>
</protein>
<dbReference type="InterPro" id="IPR003713">
    <property type="entry name" value="FliS"/>
</dbReference>
<name>A0A1H7KEI0_9FIRM</name>
<keyword evidence="1" id="KW-0969">Cilium</keyword>
<keyword evidence="1" id="KW-0282">Flagellum</keyword>
<evidence type="ECO:0000313" key="1">
    <source>
        <dbReference type="EMBL" id="SEK84900.1"/>
    </source>
</evidence>